<sequence>MKITDLIIHQPIGLLRIQTDGGLEGHCLGVDAQVAHQIQTSCKSLLIDQDPMDRENLWQELVRADRFSYLPHTVRGYIDVALWDLVGKITGLPVFRLLGGYRDRIPCYKSGGNLESVAEYVADAVLAKEEGFFGYKDHCFRGPQTMIAVARAVRAAVGPDFYLMHDAVQAYDYVDAIRVGRVLQEEDYFWFEEPLRDYDTMGLKQLSDALDLPIAATEYLPGSIYSTSQLIAQQTVDIVRA</sequence>
<keyword evidence="3" id="KW-0460">Magnesium</keyword>
<name>A0A382PC45_9ZZZZ</name>
<keyword evidence="2" id="KW-0479">Metal-binding</keyword>
<evidence type="ECO:0000313" key="5">
    <source>
        <dbReference type="EMBL" id="SVC70390.1"/>
    </source>
</evidence>
<dbReference type="PANTHER" id="PTHR13794">
    <property type="entry name" value="ENOLASE SUPERFAMILY, MANDELATE RACEMASE"/>
    <property type="match status" value="1"/>
</dbReference>
<accession>A0A382PC45</accession>
<evidence type="ECO:0000256" key="1">
    <source>
        <dbReference type="ARBA" id="ARBA00001946"/>
    </source>
</evidence>
<dbReference type="Gene3D" id="3.20.20.120">
    <property type="entry name" value="Enolase-like C-terminal domain"/>
    <property type="match status" value="1"/>
</dbReference>
<dbReference type="InterPro" id="IPR036849">
    <property type="entry name" value="Enolase-like_C_sf"/>
</dbReference>
<dbReference type="InterPro" id="IPR013342">
    <property type="entry name" value="Mandelate_racemase_C"/>
</dbReference>
<comment type="cofactor">
    <cofactor evidence="1">
        <name>Mg(2+)</name>
        <dbReference type="ChEBI" id="CHEBI:18420"/>
    </cofactor>
</comment>
<dbReference type="Pfam" id="PF02746">
    <property type="entry name" value="MR_MLE_N"/>
    <property type="match status" value="1"/>
</dbReference>
<dbReference type="SFLD" id="SFLDS00001">
    <property type="entry name" value="Enolase"/>
    <property type="match status" value="1"/>
</dbReference>
<dbReference type="SMART" id="SM00922">
    <property type="entry name" value="MR_MLE"/>
    <property type="match status" value="1"/>
</dbReference>
<dbReference type="GO" id="GO:0016052">
    <property type="term" value="P:carbohydrate catabolic process"/>
    <property type="evidence" value="ECO:0007669"/>
    <property type="project" value="TreeGrafter"/>
</dbReference>
<evidence type="ECO:0000256" key="3">
    <source>
        <dbReference type="ARBA" id="ARBA00022842"/>
    </source>
</evidence>
<dbReference type="AlphaFoldDB" id="A0A382PC45"/>
<dbReference type="GO" id="GO:0000287">
    <property type="term" value="F:magnesium ion binding"/>
    <property type="evidence" value="ECO:0007669"/>
    <property type="project" value="TreeGrafter"/>
</dbReference>
<dbReference type="SUPFAM" id="SSF54826">
    <property type="entry name" value="Enolase N-terminal domain-like"/>
    <property type="match status" value="1"/>
</dbReference>
<gene>
    <name evidence="5" type="ORF">METZ01_LOCUS323244</name>
</gene>
<dbReference type="EMBL" id="UINC01106027">
    <property type="protein sequence ID" value="SVC70390.1"/>
    <property type="molecule type" value="Genomic_DNA"/>
</dbReference>
<proteinExistence type="predicted"/>
<dbReference type="InterPro" id="IPR029017">
    <property type="entry name" value="Enolase-like_N"/>
</dbReference>
<dbReference type="SUPFAM" id="SSF51604">
    <property type="entry name" value="Enolase C-terminal domain-like"/>
    <property type="match status" value="1"/>
</dbReference>
<dbReference type="InterPro" id="IPR013341">
    <property type="entry name" value="Mandelate_racemase_N_dom"/>
</dbReference>
<protein>
    <recommendedName>
        <fullName evidence="4">Mandelate racemase/muconate lactonizing enzyme C-terminal domain-containing protein</fullName>
    </recommendedName>
</protein>
<feature type="domain" description="Mandelate racemase/muconate lactonizing enzyme C-terminal" evidence="4">
    <location>
        <begin position="117"/>
        <end position="213"/>
    </location>
</feature>
<dbReference type="PANTHER" id="PTHR13794:SF58">
    <property type="entry name" value="MITOCHONDRIAL ENOLASE SUPERFAMILY MEMBER 1"/>
    <property type="match status" value="1"/>
</dbReference>
<dbReference type="InterPro" id="IPR029065">
    <property type="entry name" value="Enolase_C-like"/>
</dbReference>
<dbReference type="Gene3D" id="3.30.390.10">
    <property type="entry name" value="Enolase-like, N-terminal domain"/>
    <property type="match status" value="1"/>
</dbReference>
<dbReference type="GO" id="GO:0016836">
    <property type="term" value="F:hydro-lyase activity"/>
    <property type="evidence" value="ECO:0007669"/>
    <property type="project" value="TreeGrafter"/>
</dbReference>
<evidence type="ECO:0000259" key="4">
    <source>
        <dbReference type="SMART" id="SM00922"/>
    </source>
</evidence>
<evidence type="ECO:0000256" key="2">
    <source>
        <dbReference type="ARBA" id="ARBA00022723"/>
    </source>
</evidence>
<dbReference type="Pfam" id="PF13378">
    <property type="entry name" value="MR_MLE_C"/>
    <property type="match status" value="1"/>
</dbReference>
<organism evidence="5">
    <name type="scientific">marine metagenome</name>
    <dbReference type="NCBI Taxonomy" id="408172"/>
    <lineage>
        <taxon>unclassified sequences</taxon>
        <taxon>metagenomes</taxon>
        <taxon>ecological metagenomes</taxon>
    </lineage>
</organism>
<dbReference type="InterPro" id="IPR046945">
    <property type="entry name" value="RHMD-like"/>
</dbReference>
<reference evidence="5" key="1">
    <citation type="submission" date="2018-05" db="EMBL/GenBank/DDBJ databases">
        <authorList>
            <person name="Lanie J.A."/>
            <person name="Ng W.-L."/>
            <person name="Kazmierczak K.M."/>
            <person name="Andrzejewski T.M."/>
            <person name="Davidsen T.M."/>
            <person name="Wayne K.J."/>
            <person name="Tettelin H."/>
            <person name="Glass J.I."/>
            <person name="Rusch D."/>
            <person name="Podicherti R."/>
            <person name="Tsui H.-C.T."/>
            <person name="Winkler M.E."/>
        </authorList>
    </citation>
    <scope>NUCLEOTIDE SEQUENCE</scope>
</reference>
<feature type="non-terminal residue" evidence="5">
    <location>
        <position position="241"/>
    </location>
</feature>